<feature type="domain" description="Transposase IS66 C-terminal" evidence="1">
    <location>
        <begin position="26"/>
        <end position="62"/>
    </location>
</feature>
<organism evidence="2 3">
    <name type="scientific">Ligilactobacillus ruminis ATCC 25644</name>
    <dbReference type="NCBI Taxonomy" id="525362"/>
    <lineage>
        <taxon>Bacteria</taxon>
        <taxon>Bacillati</taxon>
        <taxon>Bacillota</taxon>
        <taxon>Bacilli</taxon>
        <taxon>Lactobacillales</taxon>
        <taxon>Lactobacillaceae</taxon>
        <taxon>Ligilactobacillus</taxon>
    </lineage>
</organism>
<evidence type="ECO:0000259" key="1">
    <source>
        <dbReference type="Pfam" id="PF13817"/>
    </source>
</evidence>
<dbReference type="EMBL" id="ACGS02000024">
    <property type="protein sequence ID" value="EFZ35273.1"/>
    <property type="molecule type" value="Genomic_DNA"/>
</dbReference>
<gene>
    <name evidence="2" type="ORF">HMPREF0542_10497</name>
</gene>
<accession>E7FNM0</accession>
<protein>
    <recommendedName>
        <fullName evidence="1">Transposase IS66 C-terminal domain-containing protein</fullName>
    </recommendedName>
</protein>
<sequence>MLISHSKTGSPSIAAFIHSDGSSSSTAKLNQLDLEKYLRKVLTEITNIEVFDPEMFRHLLPWNIELVS</sequence>
<evidence type="ECO:0000313" key="2">
    <source>
        <dbReference type="EMBL" id="EFZ35273.1"/>
    </source>
</evidence>
<evidence type="ECO:0000313" key="3">
    <source>
        <dbReference type="Proteomes" id="UP000004099"/>
    </source>
</evidence>
<dbReference type="Proteomes" id="UP000004099">
    <property type="component" value="Unassembled WGS sequence"/>
</dbReference>
<dbReference type="InterPro" id="IPR039552">
    <property type="entry name" value="IS66_C"/>
</dbReference>
<proteinExistence type="predicted"/>
<name>E7FNM0_9LACO</name>
<comment type="caution">
    <text evidence="2">The sequence shown here is derived from an EMBL/GenBank/DDBJ whole genome shotgun (WGS) entry which is preliminary data.</text>
</comment>
<dbReference type="HOGENOM" id="CLU_2788734_0_0_9"/>
<dbReference type="Pfam" id="PF13817">
    <property type="entry name" value="DDE_Tnp_IS66_C"/>
    <property type="match status" value="1"/>
</dbReference>
<dbReference type="PATRIC" id="fig|525362.12.peg.635"/>
<dbReference type="AlphaFoldDB" id="E7FNM0"/>
<reference evidence="2 3" key="1">
    <citation type="submission" date="2011-01" db="EMBL/GenBank/DDBJ databases">
        <authorList>
            <person name="Muzny D."/>
            <person name="Qin X."/>
            <person name="Buhay C."/>
            <person name="Dugan-Rocha S."/>
            <person name="Ding Y."/>
            <person name="Chen G."/>
            <person name="Hawes A."/>
            <person name="Holder M."/>
            <person name="Jhangiani S."/>
            <person name="Johnson A."/>
            <person name="Khan Z."/>
            <person name="Li Z."/>
            <person name="Liu W."/>
            <person name="Liu X."/>
            <person name="Perez L."/>
            <person name="Shen H."/>
            <person name="Wang Q."/>
            <person name="Watt J."/>
            <person name="Xi L."/>
            <person name="Xin Y."/>
            <person name="Zhou J."/>
            <person name="Deng J."/>
            <person name="Jiang H."/>
            <person name="Liu Y."/>
            <person name="Qu J."/>
            <person name="Song X.-Z."/>
            <person name="Zhang L."/>
            <person name="Villasana D."/>
            <person name="Johnson A."/>
            <person name="Liu J."/>
            <person name="Liyanage D."/>
            <person name="Lorensuhewa L."/>
            <person name="Robinson T."/>
            <person name="Song A."/>
            <person name="Song B.-B."/>
            <person name="Dinh H."/>
            <person name="Thornton R."/>
            <person name="Coyle M."/>
            <person name="Francisco L."/>
            <person name="Jackson L."/>
            <person name="Javaid M."/>
            <person name="Korchina V."/>
            <person name="Kovar C."/>
            <person name="Mata R."/>
            <person name="Mathew T."/>
            <person name="Ngo R."/>
            <person name="Nguyen L."/>
            <person name="Nguyen N."/>
            <person name="Okwuonu G."/>
            <person name="Ongeri F."/>
            <person name="Pham C."/>
            <person name="Simmons D."/>
            <person name="Wilczek-Boney K."/>
            <person name="Hale W."/>
            <person name="Jakkamsetti A."/>
            <person name="Pham P."/>
            <person name="Ruth R."/>
            <person name="San Lucas F."/>
            <person name="Warren J."/>
            <person name="Zhang J."/>
            <person name="Zhao Z."/>
            <person name="Zhou C."/>
            <person name="Zhu D."/>
            <person name="Lee S."/>
            <person name="Bess C."/>
            <person name="Blankenburg K."/>
            <person name="Forbes L."/>
            <person name="Fu Q."/>
            <person name="Gubbala S."/>
            <person name="Hirani K."/>
            <person name="Jayaseelan J.C."/>
            <person name="Lara F."/>
            <person name="Munidasa M."/>
            <person name="Palculict T."/>
            <person name="Patil S."/>
            <person name="Pu L.-L."/>
            <person name="Saada N."/>
            <person name="Tang L."/>
            <person name="Weissenberger G."/>
            <person name="Zhu Y."/>
            <person name="Hemphill L."/>
            <person name="Shang Y."/>
            <person name="Youmans B."/>
            <person name="Ayvaz T."/>
            <person name="Ross M."/>
            <person name="Santibanez J."/>
            <person name="Aqrawi P."/>
            <person name="Gross S."/>
            <person name="Joshi V."/>
            <person name="Fowler G."/>
            <person name="Nazareth L."/>
            <person name="Reid J."/>
            <person name="Worley K."/>
            <person name="Petrosino J."/>
            <person name="Highlander S."/>
            <person name="Gibbs R."/>
        </authorList>
    </citation>
    <scope>NUCLEOTIDE SEQUENCE [LARGE SCALE GENOMIC DNA]</scope>
    <source>
        <strain evidence="2 3">ATCC 25644</strain>
    </source>
</reference>
<dbReference type="RefSeq" id="WP_003698410.1">
    <property type="nucleotide sequence ID" value="NZ_AFYE01000079.1"/>
</dbReference>